<organism evidence="1 2">
    <name type="scientific">Ameca splendens</name>
    <dbReference type="NCBI Taxonomy" id="208324"/>
    <lineage>
        <taxon>Eukaryota</taxon>
        <taxon>Metazoa</taxon>
        <taxon>Chordata</taxon>
        <taxon>Craniata</taxon>
        <taxon>Vertebrata</taxon>
        <taxon>Euteleostomi</taxon>
        <taxon>Actinopterygii</taxon>
        <taxon>Neopterygii</taxon>
        <taxon>Teleostei</taxon>
        <taxon>Neoteleostei</taxon>
        <taxon>Acanthomorphata</taxon>
        <taxon>Ovalentaria</taxon>
        <taxon>Atherinomorphae</taxon>
        <taxon>Cyprinodontiformes</taxon>
        <taxon>Goodeidae</taxon>
        <taxon>Ameca</taxon>
    </lineage>
</organism>
<keyword evidence="2" id="KW-1185">Reference proteome</keyword>
<sequence>MLSVLICCSAKSRSVDAISKVHVHIFVRLIPNQPGVRRWTFKVFPFKAAAVWASPDHSFVPVLLLEFFTEFLPQSFMTLCSRFGAFSCKWLKGHSPPSTS</sequence>
<gene>
    <name evidence="1" type="ORF">AMECASPLE_013528</name>
</gene>
<comment type="caution">
    <text evidence="1">The sequence shown here is derived from an EMBL/GenBank/DDBJ whole genome shotgun (WGS) entry which is preliminary data.</text>
</comment>
<dbReference type="Proteomes" id="UP001469553">
    <property type="component" value="Unassembled WGS sequence"/>
</dbReference>
<evidence type="ECO:0008006" key="3">
    <source>
        <dbReference type="Google" id="ProtNLM"/>
    </source>
</evidence>
<dbReference type="EMBL" id="JAHRIP010029102">
    <property type="protein sequence ID" value="MEQ2291452.1"/>
    <property type="molecule type" value="Genomic_DNA"/>
</dbReference>
<name>A0ABV0YCS2_9TELE</name>
<protein>
    <recommendedName>
        <fullName evidence="3">Secreted protein</fullName>
    </recommendedName>
</protein>
<evidence type="ECO:0000313" key="2">
    <source>
        <dbReference type="Proteomes" id="UP001469553"/>
    </source>
</evidence>
<reference evidence="1 2" key="1">
    <citation type="submission" date="2021-06" db="EMBL/GenBank/DDBJ databases">
        <authorList>
            <person name="Palmer J.M."/>
        </authorList>
    </citation>
    <scope>NUCLEOTIDE SEQUENCE [LARGE SCALE GENOMIC DNA]</scope>
    <source>
        <strain evidence="1 2">AS_MEX2019</strain>
        <tissue evidence="1">Muscle</tissue>
    </source>
</reference>
<evidence type="ECO:0000313" key="1">
    <source>
        <dbReference type="EMBL" id="MEQ2291452.1"/>
    </source>
</evidence>
<accession>A0ABV0YCS2</accession>
<proteinExistence type="predicted"/>